<dbReference type="InterPro" id="IPR003594">
    <property type="entry name" value="HATPase_dom"/>
</dbReference>
<accession>A0A1C3E4E5</accession>
<dbReference type="Pfam" id="PF13581">
    <property type="entry name" value="HATPase_c_2"/>
    <property type="match status" value="1"/>
</dbReference>
<protein>
    <submittedName>
        <fullName evidence="3">Anti-sigma regulatory factor</fullName>
    </submittedName>
</protein>
<evidence type="ECO:0000313" key="3">
    <source>
        <dbReference type="EMBL" id="ODA28121.1"/>
    </source>
</evidence>
<organism evidence="3 4">
    <name type="scientific">Planctopirus hydrillae</name>
    <dbReference type="NCBI Taxonomy" id="1841610"/>
    <lineage>
        <taxon>Bacteria</taxon>
        <taxon>Pseudomonadati</taxon>
        <taxon>Planctomycetota</taxon>
        <taxon>Planctomycetia</taxon>
        <taxon>Planctomycetales</taxon>
        <taxon>Planctomycetaceae</taxon>
        <taxon>Planctopirus</taxon>
    </lineage>
</organism>
<keyword evidence="1" id="KW-0723">Serine/threonine-protein kinase</keyword>
<dbReference type="STRING" id="1841610.A6X21_14820"/>
<dbReference type="CDD" id="cd16936">
    <property type="entry name" value="HATPase_RsbW-like"/>
    <property type="match status" value="1"/>
</dbReference>
<dbReference type="Proteomes" id="UP000094828">
    <property type="component" value="Unassembled WGS sequence"/>
</dbReference>
<dbReference type="EMBL" id="LYDR01000158">
    <property type="protein sequence ID" value="ODA28121.1"/>
    <property type="molecule type" value="Genomic_DNA"/>
</dbReference>
<dbReference type="OrthoDB" id="9792240at2"/>
<keyword evidence="1" id="KW-0808">Transferase</keyword>
<keyword evidence="1" id="KW-0418">Kinase</keyword>
<dbReference type="PANTHER" id="PTHR35526">
    <property type="entry name" value="ANTI-SIGMA-F FACTOR RSBW-RELATED"/>
    <property type="match status" value="1"/>
</dbReference>
<dbReference type="GO" id="GO:0004674">
    <property type="term" value="F:protein serine/threonine kinase activity"/>
    <property type="evidence" value="ECO:0007669"/>
    <property type="project" value="UniProtKB-KW"/>
</dbReference>
<keyword evidence="4" id="KW-1185">Reference proteome</keyword>
<dbReference type="PANTHER" id="PTHR35526:SF3">
    <property type="entry name" value="ANTI-SIGMA-F FACTOR RSBW"/>
    <property type="match status" value="1"/>
</dbReference>
<evidence type="ECO:0000256" key="1">
    <source>
        <dbReference type="ARBA" id="ARBA00022527"/>
    </source>
</evidence>
<proteinExistence type="predicted"/>
<dbReference type="InterPro" id="IPR050267">
    <property type="entry name" value="Anti-sigma-factor_SerPK"/>
</dbReference>
<dbReference type="Gene3D" id="3.30.565.10">
    <property type="entry name" value="Histidine kinase-like ATPase, C-terminal domain"/>
    <property type="match status" value="1"/>
</dbReference>
<evidence type="ECO:0000259" key="2">
    <source>
        <dbReference type="Pfam" id="PF13581"/>
    </source>
</evidence>
<comment type="caution">
    <text evidence="3">The sequence shown here is derived from an EMBL/GenBank/DDBJ whole genome shotgun (WGS) entry which is preliminary data.</text>
</comment>
<gene>
    <name evidence="3" type="ORF">A6X21_14820</name>
</gene>
<name>A0A1C3E4E5_9PLAN</name>
<reference evidence="3 4" key="1">
    <citation type="submission" date="2016-05" db="EMBL/GenBank/DDBJ databases">
        <title>Genomic and physiological characterization of Planctopirus sp. isolated from fresh water lake.</title>
        <authorList>
            <person name="Subhash Y."/>
            <person name="Ramana C."/>
        </authorList>
    </citation>
    <scope>NUCLEOTIDE SEQUENCE [LARGE SCALE GENOMIC DNA]</scope>
    <source>
        <strain evidence="3 4">JC280</strain>
    </source>
</reference>
<dbReference type="InterPro" id="IPR036890">
    <property type="entry name" value="HATPase_C_sf"/>
</dbReference>
<feature type="domain" description="Histidine kinase/HSP90-like ATPase" evidence="2">
    <location>
        <begin position="13"/>
        <end position="132"/>
    </location>
</feature>
<dbReference type="AlphaFoldDB" id="A0A1C3E4E5"/>
<dbReference type="SUPFAM" id="SSF55874">
    <property type="entry name" value="ATPase domain of HSP90 chaperone/DNA topoisomerase II/histidine kinase"/>
    <property type="match status" value="1"/>
</dbReference>
<sequence length="143" mass="15929">MPIYEQFEIQIPSDTAEGQAIQEKIIAAMEAAEFSPRDVFGMRLALEEGLVNAIKHGNRMDPDKRVRIACTVSDVIASIEIEDEGPGFDWNDVPDPTAEENLDRPCGRGIMLMRAFMSKVEYNDSGNKVLLEKLRVTPDETAS</sequence>
<evidence type="ECO:0000313" key="4">
    <source>
        <dbReference type="Proteomes" id="UP000094828"/>
    </source>
</evidence>